<protein>
    <recommendedName>
        <fullName evidence="1">Phosphoesterase HXTX domain-containing protein</fullName>
    </recommendedName>
</protein>
<dbReference type="InterPro" id="IPR009097">
    <property type="entry name" value="Cyclic_Pdiesterase"/>
</dbReference>
<accession>A0A381XK33</accession>
<name>A0A381XK33_9ZZZZ</name>
<feature type="non-terminal residue" evidence="2">
    <location>
        <position position="63"/>
    </location>
</feature>
<gene>
    <name evidence="2" type="ORF">METZ01_LOCUS117980</name>
</gene>
<organism evidence="2">
    <name type="scientific">marine metagenome</name>
    <dbReference type="NCBI Taxonomy" id="408172"/>
    <lineage>
        <taxon>unclassified sequences</taxon>
        <taxon>metagenomes</taxon>
        <taxon>ecological metagenomes</taxon>
    </lineage>
</organism>
<dbReference type="Pfam" id="PF02834">
    <property type="entry name" value="LigT_PEase"/>
    <property type="match status" value="1"/>
</dbReference>
<evidence type="ECO:0000259" key="1">
    <source>
        <dbReference type="Pfam" id="PF02834"/>
    </source>
</evidence>
<proteinExistence type="predicted"/>
<dbReference type="EMBL" id="UINC01015475">
    <property type="protein sequence ID" value="SVA65126.1"/>
    <property type="molecule type" value="Genomic_DNA"/>
</dbReference>
<dbReference type="SUPFAM" id="SSF55144">
    <property type="entry name" value="LigT-like"/>
    <property type="match status" value="1"/>
</dbReference>
<dbReference type="InterPro" id="IPR014051">
    <property type="entry name" value="Phosphoesterase_HXTX"/>
</dbReference>
<dbReference type="AlphaFoldDB" id="A0A381XK33"/>
<dbReference type="Gene3D" id="3.90.1140.10">
    <property type="entry name" value="Cyclic phosphodiesterase"/>
    <property type="match status" value="1"/>
</dbReference>
<evidence type="ECO:0000313" key="2">
    <source>
        <dbReference type="EMBL" id="SVA65126.1"/>
    </source>
</evidence>
<reference evidence="2" key="1">
    <citation type="submission" date="2018-05" db="EMBL/GenBank/DDBJ databases">
        <authorList>
            <person name="Lanie J.A."/>
            <person name="Ng W.-L."/>
            <person name="Kazmierczak K.M."/>
            <person name="Andrzejewski T.M."/>
            <person name="Davidsen T.M."/>
            <person name="Wayne K.J."/>
            <person name="Tettelin H."/>
            <person name="Glass J.I."/>
            <person name="Rusch D."/>
            <person name="Podicherti R."/>
            <person name="Tsui H.-C.T."/>
            <person name="Winkler M.E."/>
        </authorList>
    </citation>
    <scope>NUCLEOTIDE SEQUENCE</scope>
</reference>
<sequence length="63" mass="7229">MIEHGNSGLRTFVSIPLNPVAINTLSTFIESINKEDNSRIRWVKPEHFHITLNFLPKTDPTQL</sequence>
<feature type="domain" description="Phosphoesterase HXTX" evidence="1">
    <location>
        <begin position="22"/>
        <end position="62"/>
    </location>
</feature>